<organism evidence="1">
    <name type="scientific">Rhizophora mucronata</name>
    <name type="common">Asiatic mangrove</name>
    <dbReference type="NCBI Taxonomy" id="61149"/>
    <lineage>
        <taxon>Eukaryota</taxon>
        <taxon>Viridiplantae</taxon>
        <taxon>Streptophyta</taxon>
        <taxon>Embryophyta</taxon>
        <taxon>Tracheophyta</taxon>
        <taxon>Spermatophyta</taxon>
        <taxon>Magnoliopsida</taxon>
        <taxon>eudicotyledons</taxon>
        <taxon>Gunneridae</taxon>
        <taxon>Pentapetalae</taxon>
        <taxon>rosids</taxon>
        <taxon>fabids</taxon>
        <taxon>Malpighiales</taxon>
        <taxon>Rhizophoraceae</taxon>
        <taxon>Rhizophora</taxon>
    </lineage>
</organism>
<sequence length="21" mass="2441">MFLILQVLLSLLLSYKQSDLC</sequence>
<proteinExistence type="predicted"/>
<name>A0A2P2QLK3_RHIMU</name>
<evidence type="ECO:0000313" key="1">
    <source>
        <dbReference type="EMBL" id="MBX67899.1"/>
    </source>
</evidence>
<protein>
    <submittedName>
        <fullName evidence="1">Uncharacterized protein</fullName>
    </submittedName>
</protein>
<accession>A0A2P2QLK3</accession>
<reference evidence="1" key="1">
    <citation type="submission" date="2018-02" db="EMBL/GenBank/DDBJ databases">
        <title>Rhizophora mucronata_Transcriptome.</title>
        <authorList>
            <person name="Meera S.P."/>
            <person name="Sreeshan A."/>
            <person name="Augustine A."/>
        </authorList>
    </citation>
    <scope>NUCLEOTIDE SEQUENCE</scope>
    <source>
        <tissue evidence="1">Leaf</tissue>
    </source>
</reference>
<dbReference type="EMBL" id="GGEC01087415">
    <property type="protein sequence ID" value="MBX67899.1"/>
    <property type="molecule type" value="Transcribed_RNA"/>
</dbReference>
<dbReference type="AlphaFoldDB" id="A0A2P2QLK3"/>